<organism evidence="5 6">
    <name type="scientific">Lynx pardinus</name>
    <name type="common">Iberian lynx</name>
    <name type="synonym">Felis pardina</name>
    <dbReference type="NCBI Taxonomy" id="191816"/>
    <lineage>
        <taxon>Eukaryota</taxon>
        <taxon>Metazoa</taxon>
        <taxon>Chordata</taxon>
        <taxon>Craniata</taxon>
        <taxon>Vertebrata</taxon>
        <taxon>Euteleostomi</taxon>
        <taxon>Mammalia</taxon>
        <taxon>Eutheria</taxon>
        <taxon>Laurasiatheria</taxon>
        <taxon>Carnivora</taxon>
        <taxon>Feliformia</taxon>
        <taxon>Felidae</taxon>
        <taxon>Felinae</taxon>
        <taxon>Lynx</taxon>
    </lineage>
</organism>
<dbReference type="InterPro" id="IPR013783">
    <property type="entry name" value="Ig-like_fold"/>
</dbReference>
<keyword evidence="3" id="KW-1280">Immunoglobulin</keyword>
<dbReference type="PANTHER" id="PTHR23266">
    <property type="entry name" value="IMMUNOGLOBULIN HEAVY CHAIN"/>
    <property type="match status" value="1"/>
</dbReference>
<dbReference type="PROSITE" id="PS50835">
    <property type="entry name" value="IG_LIKE"/>
    <property type="match status" value="1"/>
</dbReference>
<proteinExistence type="predicted"/>
<feature type="domain" description="Ig-like" evidence="4">
    <location>
        <begin position="33"/>
        <end position="133"/>
    </location>
</feature>
<dbReference type="AlphaFoldDB" id="A0A485P262"/>
<accession>A0A485P262</accession>
<evidence type="ECO:0000256" key="1">
    <source>
        <dbReference type="ARBA" id="ARBA00022859"/>
    </source>
</evidence>
<evidence type="ECO:0000256" key="3">
    <source>
        <dbReference type="ARBA" id="ARBA00043265"/>
    </source>
</evidence>
<dbReference type="GO" id="GO:0005576">
    <property type="term" value="C:extracellular region"/>
    <property type="evidence" value="ECO:0007669"/>
    <property type="project" value="UniProtKB-ARBA"/>
</dbReference>
<protein>
    <recommendedName>
        <fullName evidence="4">Ig-like domain-containing protein</fullName>
    </recommendedName>
</protein>
<dbReference type="SUPFAM" id="SSF48726">
    <property type="entry name" value="Immunoglobulin"/>
    <property type="match status" value="1"/>
</dbReference>
<sequence>MPSSTGDPETHPLTMDWSWRILYLVAVATGVHSQVLLVQSGAEVRKPGASVKIFCKASGYSFTDYYMYWVRQAPAQGFEWMGRIDPEDGSTSYAQKFQGRLTLTADTSTNTAYMELSSLRSTDTAVYYCARTQ</sequence>
<gene>
    <name evidence="5" type="ORF">LYPA_23C000038</name>
</gene>
<dbReference type="Gene3D" id="2.60.40.10">
    <property type="entry name" value="Immunoglobulins"/>
    <property type="match status" value="1"/>
</dbReference>
<name>A0A485P262_LYNPA</name>
<dbReference type="InterPro" id="IPR013106">
    <property type="entry name" value="Ig_V-set"/>
</dbReference>
<evidence type="ECO:0000256" key="2">
    <source>
        <dbReference type="ARBA" id="ARBA00023130"/>
    </source>
</evidence>
<dbReference type="GO" id="GO:0019814">
    <property type="term" value="C:immunoglobulin complex"/>
    <property type="evidence" value="ECO:0007669"/>
    <property type="project" value="UniProtKB-KW"/>
</dbReference>
<evidence type="ECO:0000313" key="5">
    <source>
        <dbReference type="EMBL" id="VFV38046.1"/>
    </source>
</evidence>
<dbReference type="InterPro" id="IPR050199">
    <property type="entry name" value="IgHV"/>
</dbReference>
<dbReference type="Proteomes" id="UP000386466">
    <property type="component" value="Unassembled WGS sequence"/>
</dbReference>
<keyword evidence="2" id="KW-1064">Adaptive immunity</keyword>
<dbReference type="EMBL" id="CAAGRJ010025459">
    <property type="protein sequence ID" value="VFV38046.1"/>
    <property type="molecule type" value="Genomic_DNA"/>
</dbReference>
<keyword evidence="6" id="KW-1185">Reference proteome</keyword>
<dbReference type="Pfam" id="PF07686">
    <property type="entry name" value="V-set"/>
    <property type="match status" value="1"/>
</dbReference>
<dbReference type="GO" id="GO:0005886">
    <property type="term" value="C:plasma membrane"/>
    <property type="evidence" value="ECO:0007669"/>
    <property type="project" value="UniProtKB-ARBA"/>
</dbReference>
<dbReference type="FunFam" id="2.60.40.10:FF:000556">
    <property type="entry name" value="Immunoglobulin heavy variable 7-81 (non-functional)"/>
    <property type="match status" value="1"/>
</dbReference>
<dbReference type="GO" id="GO:0002250">
    <property type="term" value="P:adaptive immune response"/>
    <property type="evidence" value="ECO:0007669"/>
    <property type="project" value="UniProtKB-KW"/>
</dbReference>
<keyword evidence="1" id="KW-0391">Immunity</keyword>
<dbReference type="InterPro" id="IPR036179">
    <property type="entry name" value="Ig-like_dom_sf"/>
</dbReference>
<evidence type="ECO:0000259" key="4">
    <source>
        <dbReference type="PROSITE" id="PS50835"/>
    </source>
</evidence>
<reference evidence="5 6" key="1">
    <citation type="submission" date="2019-01" db="EMBL/GenBank/DDBJ databases">
        <authorList>
            <person name="Alioto T."/>
            <person name="Alioto T."/>
        </authorList>
    </citation>
    <scope>NUCLEOTIDE SEQUENCE [LARGE SCALE GENOMIC DNA]</scope>
</reference>
<dbReference type="SMART" id="SM00406">
    <property type="entry name" value="IGv"/>
    <property type="match status" value="1"/>
</dbReference>
<evidence type="ECO:0000313" key="6">
    <source>
        <dbReference type="Proteomes" id="UP000386466"/>
    </source>
</evidence>
<dbReference type="InterPro" id="IPR007110">
    <property type="entry name" value="Ig-like_dom"/>
</dbReference>